<accession>A0AC61QPR7</accession>
<evidence type="ECO:0000313" key="2">
    <source>
        <dbReference type="Proteomes" id="UP000308886"/>
    </source>
</evidence>
<gene>
    <name evidence="1" type="ORF">E5358_08340</name>
</gene>
<organism evidence="1 2">
    <name type="scientific">Palleniella muris</name>
    <dbReference type="NCBI Taxonomy" id="3038145"/>
    <lineage>
        <taxon>Bacteria</taxon>
        <taxon>Pseudomonadati</taxon>
        <taxon>Bacteroidota</taxon>
        <taxon>Bacteroidia</taxon>
        <taxon>Bacteroidales</taxon>
        <taxon>Prevotellaceae</taxon>
        <taxon>Palleniella</taxon>
    </lineage>
</organism>
<dbReference type="EMBL" id="SRZC01000012">
    <property type="protein sequence ID" value="TGX82059.1"/>
    <property type="molecule type" value="Genomic_DNA"/>
</dbReference>
<name>A0AC61QPR7_9BACT</name>
<keyword evidence="2" id="KW-1185">Reference proteome</keyword>
<sequence length="126" mass="14953">MDIEQIRNYCLSLPQTYEDFPFDEDALAFRVMDKIFAMISLSNPEWFVLKCHPDLALQLRENHHEIQAAWHMNKKYWNQINIFGTLPDSLITDMIRHSYAEVVKKMPKKIQTEYPELLTVTSPLRP</sequence>
<protein>
    <submittedName>
        <fullName evidence="1">MmcQ/YjbR family DNA-binding protein</fullName>
    </submittedName>
</protein>
<reference evidence="1" key="1">
    <citation type="submission" date="2019-04" db="EMBL/GenBank/DDBJ databases">
        <title>Microbes associate with the intestines of laboratory mice.</title>
        <authorList>
            <person name="Navarre W."/>
            <person name="Wong E."/>
            <person name="Huang K."/>
            <person name="Tropini C."/>
            <person name="Ng K."/>
            <person name="Yu B."/>
        </authorList>
    </citation>
    <scope>NUCLEOTIDE SEQUENCE</scope>
    <source>
        <strain evidence="1">NM73_A23</strain>
    </source>
</reference>
<comment type="caution">
    <text evidence="1">The sequence shown here is derived from an EMBL/GenBank/DDBJ whole genome shotgun (WGS) entry which is preliminary data.</text>
</comment>
<proteinExistence type="predicted"/>
<dbReference type="Proteomes" id="UP000308886">
    <property type="component" value="Unassembled WGS sequence"/>
</dbReference>
<evidence type="ECO:0000313" key="1">
    <source>
        <dbReference type="EMBL" id="TGX82059.1"/>
    </source>
</evidence>
<keyword evidence="1" id="KW-0238">DNA-binding</keyword>